<dbReference type="Pfam" id="PF04138">
    <property type="entry name" value="GtrA_DPMS_TM"/>
    <property type="match status" value="1"/>
</dbReference>
<evidence type="ECO:0000256" key="2">
    <source>
        <dbReference type="ARBA" id="ARBA00009399"/>
    </source>
</evidence>
<evidence type="ECO:0000256" key="1">
    <source>
        <dbReference type="ARBA" id="ARBA00004141"/>
    </source>
</evidence>
<keyword evidence="4 6" id="KW-1133">Transmembrane helix</keyword>
<evidence type="ECO:0000259" key="7">
    <source>
        <dbReference type="Pfam" id="PF04138"/>
    </source>
</evidence>
<comment type="similarity">
    <text evidence="2">Belongs to the GtrA family.</text>
</comment>
<sequence length="142" mass="16542">MNMQLKKILFGSTTNIFIQFFRYTLVGGVAFAVDFGLLFVLTEYVHFHYLISATFSFLVGLFVNYVLSTQWIFRNSKIKNKRVEFILFGLIGAIGLGLNNVLLYLFTDLMGLYYMFSKLITAILVYVWNFLGRRYFLFNAKS</sequence>
<keyword evidence="5 6" id="KW-0472">Membrane</keyword>
<reference evidence="8 9" key="1">
    <citation type="journal article" date="2019" name="Nat. Med.">
        <title>A library of human gut bacterial isolates paired with longitudinal multiomics data enables mechanistic microbiome research.</title>
        <authorList>
            <person name="Poyet M."/>
            <person name="Groussin M."/>
            <person name="Gibbons S.M."/>
            <person name="Avila-Pacheco J."/>
            <person name="Jiang X."/>
            <person name="Kearney S.M."/>
            <person name="Perrotta A.R."/>
            <person name="Berdy B."/>
            <person name="Zhao S."/>
            <person name="Lieberman T.D."/>
            <person name="Swanson P.K."/>
            <person name="Smith M."/>
            <person name="Roesemann S."/>
            <person name="Alexander J.E."/>
            <person name="Rich S.A."/>
            <person name="Livny J."/>
            <person name="Vlamakis H."/>
            <person name="Clish C."/>
            <person name="Bullock K."/>
            <person name="Deik A."/>
            <person name="Scott J."/>
            <person name="Pierce K.A."/>
            <person name="Xavier R.J."/>
            <person name="Alm E.J."/>
        </authorList>
    </citation>
    <scope>NUCLEOTIDE SEQUENCE [LARGE SCALE GENOMIC DNA]</scope>
    <source>
        <strain evidence="8 9">BIOML-A165</strain>
    </source>
</reference>
<evidence type="ECO:0000313" key="9">
    <source>
        <dbReference type="Proteomes" id="UP000460317"/>
    </source>
</evidence>
<feature type="transmembrane region" description="Helical" evidence="6">
    <location>
        <begin position="20"/>
        <end position="41"/>
    </location>
</feature>
<feature type="transmembrane region" description="Helical" evidence="6">
    <location>
        <begin position="47"/>
        <end position="73"/>
    </location>
</feature>
<dbReference type="InterPro" id="IPR051401">
    <property type="entry name" value="GtrA_CellWall_Glycosyl"/>
</dbReference>
<keyword evidence="3 6" id="KW-0812">Transmembrane</keyword>
<dbReference type="PANTHER" id="PTHR38459">
    <property type="entry name" value="PROPHAGE BACTOPRENOL-LINKED GLUCOSE TRANSLOCASE HOMOLOG"/>
    <property type="match status" value="1"/>
</dbReference>
<dbReference type="PANTHER" id="PTHR38459:SF1">
    <property type="entry name" value="PROPHAGE BACTOPRENOL-LINKED GLUCOSE TRANSLOCASE HOMOLOG"/>
    <property type="match status" value="1"/>
</dbReference>
<proteinExistence type="inferred from homology"/>
<organism evidence="8 9">
    <name type="scientific">Bacteroides thetaiotaomicron</name>
    <dbReference type="NCBI Taxonomy" id="818"/>
    <lineage>
        <taxon>Bacteria</taxon>
        <taxon>Pseudomonadati</taxon>
        <taxon>Bacteroidota</taxon>
        <taxon>Bacteroidia</taxon>
        <taxon>Bacteroidales</taxon>
        <taxon>Bacteroidaceae</taxon>
        <taxon>Bacteroides</taxon>
    </lineage>
</organism>
<dbReference type="Proteomes" id="UP000460317">
    <property type="component" value="Unassembled WGS sequence"/>
</dbReference>
<evidence type="ECO:0000256" key="5">
    <source>
        <dbReference type="ARBA" id="ARBA00023136"/>
    </source>
</evidence>
<evidence type="ECO:0000313" key="8">
    <source>
        <dbReference type="EMBL" id="KAB4454269.1"/>
    </source>
</evidence>
<dbReference type="GO" id="GO:0005886">
    <property type="term" value="C:plasma membrane"/>
    <property type="evidence" value="ECO:0007669"/>
    <property type="project" value="TreeGrafter"/>
</dbReference>
<comment type="subcellular location">
    <subcellularLocation>
        <location evidence="1">Membrane</location>
        <topology evidence="1">Multi-pass membrane protein</topology>
    </subcellularLocation>
</comment>
<dbReference type="InterPro" id="IPR007267">
    <property type="entry name" value="GtrA_DPMS_TM"/>
</dbReference>
<evidence type="ECO:0000256" key="3">
    <source>
        <dbReference type="ARBA" id="ARBA00022692"/>
    </source>
</evidence>
<dbReference type="RefSeq" id="WP_016269314.1">
    <property type="nucleotide sequence ID" value="NZ_CP134821.1"/>
</dbReference>
<evidence type="ECO:0000256" key="6">
    <source>
        <dbReference type="SAM" id="Phobius"/>
    </source>
</evidence>
<feature type="transmembrane region" description="Helical" evidence="6">
    <location>
        <begin position="112"/>
        <end position="131"/>
    </location>
</feature>
<dbReference type="EMBL" id="WCSB01000003">
    <property type="protein sequence ID" value="KAB4454269.1"/>
    <property type="molecule type" value="Genomic_DNA"/>
</dbReference>
<dbReference type="AlphaFoldDB" id="A0A7J5JS86"/>
<feature type="transmembrane region" description="Helical" evidence="6">
    <location>
        <begin position="85"/>
        <end position="106"/>
    </location>
</feature>
<evidence type="ECO:0000256" key="4">
    <source>
        <dbReference type="ARBA" id="ARBA00022989"/>
    </source>
</evidence>
<accession>A0A7J5JS86</accession>
<protein>
    <submittedName>
        <fullName evidence="8">GtrA family protein</fullName>
    </submittedName>
</protein>
<dbReference type="GO" id="GO:0000271">
    <property type="term" value="P:polysaccharide biosynthetic process"/>
    <property type="evidence" value="ECO:0007669"/>
    <property type="project" value="InterPro"/>
</dbReference>
<feature type="domain" description="GtrA/DPMS transmembrane" evidence="7">
    <location>
        <begin position="22"/>
        <end position="138"/>
    </location>
</feature>
<gene>
    <name evidence="8" type="ORF">GAN93_05305</name>
</gene>
<name>A0A7J5JS86_BACT4</name>
<comment type="caution">
    <text evidence="8">The sequence shown here is derived from an EMBL/GenBank/DDBJ whole genome shotgun (WGS) entry which is preliminary data.</text>
</comment>